<accession>A0A7J6V564</accession>
<evidence type="ECO:0000313" key="1">
    <source>
        <dbReference type="EMBL" id="KAF5180116.1"/>
    </source>
</evidence>
<name>A0A7J6V564_THATH</name>
<comment type="caution">
    <text evidence="1">The sequence shown here is derived from an EMBL/GenBank/DDBJ whole genome shotgun (WGS) entry which is preliminary data.</text>
</comment>
<dbReference type="EMBL" id="JABWDY010037817">
    <property type="protein sequence ID" value="KAF5180116.1"/>
    <property type="molecule type" value="Genomic_DNA"/>
</dbReference>
<proteinExistence type="predicted"/>
<feature type="non-terminal residue" evidence="1">
    <location>
        <position position="1"/>
    </location>
</feature>
<dbReference type="AlphaFoldDB" id="A0A7J6V564"/>
<sequence length="103" mass="10487">NMTTVRHASLKFNNLLSLCKIGELGVGITAKEGACRTVQPGEAESAHRCAAGQGSHGLNMRLFASVIAVGSLPGCQDNFSSIAAGSLPGCQDNFSSIAAGKLP</sequence>
<gene>
    <name evidence="1" type="ORF">FRX31_030297</name>
</gene>
<dbReference type="Proteomes" id="UP000554482">
    <property type="component" value="Unassembled WGS sequence"/>
</dbReference>
<reference evidence="1 2" key="1">
    <citation type="submission" date="2020-06" db="EMBL/GenBank/DDBJ databases">
        <title>Transcriptomic and genomic resources for Thalictrum thalictroides and T. hernandezii: Facilitating candidate gene discovery in an emerging model plant lineage.</title>
        <authorList>
            <person name="Arias T."/>
            <person name="Riano-Pachon D.M."/>
            <person name="Di Stilio V.S."/>
        </authorList>
    </citation>
    <scope>NUCLEOTIDE SEQUENCE [LARGE SCALE GENOMIC DNA]</scope>
    <source>
        <strain evidence="2">cv. WT478/WT964</strain>
        <tissue evidence="1">Leaves</tissue>
    </source>
</reference>
<evidence type="ECO:0000313" key="2">
    <source>
        <dbReference type="Proteomes" id="UP000554482"/>
    </source>
</evidence>
<protein>
    <submittedName>
        <fullName evidence="1">Uncharacterized protein</fullName>
    </submittedName>
</protein>
<keyword evidence="2" id="KW-1185">Reference proteome</keyword>
<organism evidence="1 2">
    <name type="scientific">Thalictrum thalictroides</name>
    <name type="common">Rue-anemone</name>
    <name type="synonym">Anemone thalictroides</name>
    <dbReference type="NCBI Taxonomy" id="46969"/>
    <lineage>
        <taxon>Eukaryota</taxon>
        <taxon>Viridiplantae</taxon>
        <taxon>Streptophyta</taxon>
        <taxon>Embryophyta</taxon>
        <taxon>Tracheophyta</taxon>
        <taxon>Spermatophyta</taxon>
        <taxon>Magnoliopsida</taxon>
        <taxon>Ranunculales</taxon>
        <taxon>Ranunculaceae</taxon>
        <taxon>Thalictroideae</taxon>
        <taxon>Thalictrum</taxon>
    </lineage>
</organism>